<evidence type="ECO:0000259" key="8">
    <source>
        <dbReference type="PROSITE" id="PS50048"/>
    </source>
</evidence>
<dbReference type="InterPro" id="IPR042448">
    <property type="entry name" value="CCNB1IP1"/>
</dbReference>
<evidence type="ECO:0000256" key="3">
    <source>
        <dbReference type="ARBA" id="ARBA00022833"/>
    </source>
</evidence>
<dbReference type="Pfam" id="PF00172">
    <property type="entry name" value="Zn_clus"/>
    <property type="match status" value="1"/>
</dbReference>
<evidence type="ECO:0000256" key="5">
    <source>
        <dbReference type="PROSITE-ProRule" id="PRU00175"/>
    </source>
</evidence>
<evidence type="ECO:0000256" key="2">
    <source>
        <dbReference type="ARBA" id="ARBA00022771"/>
    </source>
</evidence>
<evidence type="ECO:0000256" key="6">
    <source>
        <dbReference type="SAM" id="Coils"/>
    </source>
</evidence>
<comment type="caution">
    <text evidence="10">The sequence shown here is derived from an EMBL/GenBank/DDBJ whole genome shotgun (WGS) entry which is preliminary data.</text>
</comment>
<dbReference type="Gene3D" id="3.30.40.10">
    <property type="entry name" value="Zinc/RING finger domain, C3HC4 (zinc finger)"/>
    <property type="match status" value="1"/>
</dbReference>
<proteinExistence type="predicted"/>
<name>A0A8H4JU09_9HYPO</name>
<keyword evidence="11" id="KW-1185">Reference proteome</keyword>
<dbReference type="PROSITE" id="PS50089">
    <property type="entry name" value="ZF_RING_2"/>
    <property type="match status" value="1"/>
</dbReference>
<reference evidence="10" key="1">
    <citation type="submission" date="2020-01" db="EMBL/GenBank/DDBJ databases">
        <title>Identification and distribution of gene clusters putatively required for synthesis of sphingolipid metabolism inhibitors in phylogenetically diverse species of the filamentous fungus Fusarium.</title>
        <authorList>
            <person name="Kim H.-S."/>
            <person name="Busman M."/>
            <person name="Brown D.W."/>
            <person name="Divon H."/>
            <person name="Uhlig S."/>
            <person name="Proctor R.H."/>
        </authorList>
    </citation>
    <scope>NUCLEOTIDE SEQUENCE</scope>
    <source>
        <strain evidence="10">NRRL 53441</strain>
    </source>
</reference>
<dbReference type="PROSITE" id="PS00518">
    <property type="entry name" value="ZF_RING_1"/>
    <property type="match status" value="1"/>
</dbReference>
<keyword evidence="3" id="KW-0862">Zinc</keyword>
<evidence type="ECO:0000256" key="7">
    <source>
        <dbReference type="SAM" id="MobiDB-lite"/>
    </source>
</evidence>
<dbReference type="EMBL" id="JAADJG010000780">
    <property type="protein sequence ID" value="KAF4436823.1"/>
    <property type="molecule type" value="Genomic_DNA"/>
</dbReference>
<organism evidence="10 11">
    <name type="scientific">Fusarium austroafricanum</name>
    <dbReference type="NCBI Taxonomy" id="2364996"/>
    <lineage>
        <taxon>Eukaryota</taxon>
        <taxon>Fungi</taxon>
        <taxon>Dikarya</taxon>
        <taxon>Ascomycota</taxon>
        <taxon>Pezizomycotina</taxon>
        <taxon>Sordariomycetes</taxon>
        <taxon>Hypocreomycetidae</taxon>
        <taxon>Hypocreales</taxon>
        <taxon>Nectriaceae</taxon>
        <taxon>Fusarium</taxon>
        <taxon>Fusarium concolor species complex</taxon>
    </lineage>
</organism>
<dbReference type="InterPro" id="IPR001841">
    <property type="entry name" value="Znf_RING"/>
</dbReference>
<dbReference type="OrthoDB" id="441210at2759"/>
<dbReference type="GO" id="GO:0008270">
    <property type="term" value="F:zinc ion binding"/>
    <property type="evidence" value="ECO:0007669"/>
    <property type="project" value="UniProtKB-KW"/>
</dbReference>
<dbReference type="Pfam" id="PF14634">
    <property type="entry name" value="zf-RING_5"/>
    <property type="match status" value="1"/>
</dbReference>
<evidence type="ECO:0000256" key="4">
    <source>
        <dbReference type="ARBA" id="ARBA00023242"/>
    </source>
</evidence>
<evidence type="ECO:0000256" key="1">
    <source>
        <dbReference type="ARBA" id="ARBA00022723"/>
    </source>
</evidence>
<feature type="domain" description="RING-type" evidence="9">
    <location>
        <begin position="259"/>
        <end position="301"/>
    </location>
</feature>
<dbReference type="InterPro" id="IPR036864">
    <property type="entry name" value="Zn2-C6_fun-type_DNA-bd_sf"/>
</dbReference>
<dbReference type="CDD" id="cd00067">
    <property type="entry name" value="GAL4"/>
    <property type="match status" value="1"/>
</dbReference>
<dbReference type="InterPro" id="IPR001138">
    <property type="entry name" value="Zn2Cys6_DnaBD"/>
</dbReference>
<dbReference type="GO" id="GO:0007131">
    <property type="term" value="P:reciprocal meiotic recombination"/>
    <property type="evidence" value="ECO:0007669"/>
    <property type="project" value="InterPro"/>
</dbReference>
<evidence type="ECO:0000313" key="10">
    <source>
        <dbReference type="EMBL" id="KAF4436823.1"/>
    </source>
</evidence>
<dbReference type="PANTHER" id="PTHR14305">
    <property type="entry name" value="E3 UBIQUITIN-PROTEIN LIGASE CCNB1IP1"/>
    <property type="match status" value="1"/>
</dbReference>
<dbReference type="PROSITE" id="PS00463">
    <property type="entry name" value="ZN2_CY6_FUNGAL_1"/>
    <property type="match status" value="1"/>
</dbReference>
<dbReference type="GO" id="GO:0000795">
    <property type="term" value="C:synaptonemal complex"/>
    <property type="evidence" value="ECO:0007669"/>
    <property type="project" value="InterPro"/>
</dbReference>
<keyword evidence="6" id="KW-0175">Coiled coil</keyword>
<dbReference type="PROSITE" id="PS50048">
    <property type="entry name" value="ZN2_CY6_FUNGAL_2"/>
    <property type="match status" value="1"/>
</dbReference>
<feature type="coiled-coil region" evidence="6">
    <location>
        <begin position="378"/>
        <end position="433"/>
    </location>
</feature>
<dbReference type="SUPFAM" id="SSF57701">
    <property type="entry name" value="Zn2/Cys6 DNA-binding domain"/>
    <property type="match status" value="1"/>
</dbReference>
<dbReference type="GO" id="GO:0061630">
    <property type="term" value="F:ubiquitin protein ligase activity"/>
    <property type="evidence" value="ECO:0007669"/>
    <property type="project" value="InterPro"/>
</dbReference>
<accession>A0A8H4JU09</accession>
<keyword evidence="4" id="KW-0539">Nucleus</keyword>
<protein>
    <submittedName>
        <fullName evidence="10">Putative lactose regulatory protein</fullName>
    </submittedName>
</protein>
<evidence type="ECO:0000259" key="9">
    <source>
        <dbReference type="PROSITE" id="PS50089"/>
    </source>
</evidence>
<dbReference type="InterPro" id="IPR017907">
    <property type="entry name" value="Znf_RING_CS"/>
</dbReference>
<gene>
    <name evidence="10" type="ORF">F53441_13166</name>
</gene>
<dbReference type="PANTHER" id="PTHR14305:SF0">
    <property type="entry name" value="E3 UBIQUITIN-PROTEIN LIGASE CCNB1IP1"/>
    <property type="match status" value="1"/>
</dbReference>
<dbReference type="SUPFAM" id="SSF57850">
    <property type="entry name" value="RING/U-box"/>
    <property type="match status" value="1"/>
</dbReference>
<evidence type="ECO:0000313" key="11">
    <source>
        <dbReference type="Proteomes" id="UP000605986"/>
    </source>
</evidence>
<dbReference type="SMART" id="SM00066">
    <property type="entry name" value="GAL4"/>
    <property type="match status" value="1"/>
</dbReference>
<keyword evidence="2 5" id="KW-0863">Zinc-finger</keyword>
<feature type="region of interest" description="Disordered" evidence="7">
    <location>
        <begin position="19"/>
        <end position="39"/>
    </location>
</feature>
<dbReference type="Proteomes" id="UP000605986">
    <property type="component" value="Unassembled WGS sequence"/>
</dbReference>
<dbReference type="AlphaFoldDB" id="A0A8H4JU09"/>
<dbReference type="GO" id="GO:0000981">
    <property type="term" value="F:DNA-binding transcription factor activity, RNA polymerase II-specific"/>
    <property type="evidence" value="ECO:0007669"/>
    <property type="project" value="InterPro"/>
</dbReference>
<feature type="domain" description="Zn(2)-C6 fungal-type" evidence="8">
    <location>
        <begin position="47"/>
        <end position="78"/>
    </location>
</feature>
<sequence>MSPSSTKVAAGGSFHTFQGIIPKKQPAASSNARPRVAGSRRITTPHACTECKRRKIRCDGKLPCGQCITSRAPKSCSYDKHRQRMIPSRKALDSLAQSLEECRSVLRRLYPNHDVSALRTMDKQELINLLAQSQCPLGDPLPSPPLESSFPKPDTPLVPSDSLLELQSSLEADLDSLIGELEFEIPTEQLEANEGASYLTQQPWWDYSLRQWSSVPVPSLMEGQPYGHDLVTPVQHSIHISRPKSDMEHALLTCNNLKCHRQLSERALVTTCSHIFCTECAQRLGVAGQKADRRNTCPICHSQLPDPDDAVITNLNPSENYKTSVLSGLSPNIIMECAGRALSFWAYQATQGIHYQQYLYKALADKYSNLSIRFDNTVNDANSEVDGLRNKLSSLAAEQDDLRQKNDEISRAYKDKSRKVLQLQELYDKLKRRVELGQIQRAASDAVDSTLQTTQLEQGYCVSIPTQGHVESHPPSAFNQSHRINVSGMNTGLPRNYTNGTREGVQWPRLGGSSHRDTSEIPVGGLRRAGINATSAHQATSLPILTGTPIPSFGGTRQSANTFAPGFTNHRSNLTGVDLTSGIKVSQANNPPALDIPSRHL</sequence>
<dbReference type="Gene3D" id="4.10.240.10">
    <property type="entry name" value="Zn(2)-C6 fungal-type DNA-binding domain"/>
    <property type="match status" value="1"/>
</dbReference>
<dbReference type="InterPro" id="IPR013083">
    <property type="entry name" value="Znf_RING/FYVE/PHD"/>
</dbReference>
<keyword evidence="1" id="KW-0479">Metal-binding</keyword>